<dbReference type="Proteomes" id="UP001217754">
    <property type="component" value="Chromosome 1"/>
</dbReference>
<dbReference type="GO" id="GO:0005634">
    <property type="term" value="C:nucleus"/>
    <property type="evidence" value="ECO:0007669"/>
    <property type="project" value="TreeGrafter"/>
</dbReference>
<dbReference type="SUPFAM" id="SSF81514">
    <property type="entry name" value="Subunit X (non-heme 7 kDa protein) of cytochrome bc1 complex (Ubiquinol-cytochrome c reductase)"/>
    <property type="match status" value="1"/>
</dbReference>
<evidence type="ECO:0000256" key="1">
    <source>
        <dbReference type="ARBA" id="ARBA00004434"/>
    </source>
</evidence>
<keyword evidence="15" id="KW-1185">Reference proteome</keyword>
<dbReference type="InterPro" id="IPR001012">
    <property type="entry name" value="UBX_dom"/>
</dbReference>
<keyword evidence="9" id="KW-0496">Mitochondrion</keyword>
<keyword evidence="10" id="KW-0472">Membrane</keyword>
<gene>
    <name evidence="14" type="ORF">MJAP1_000812</name>
</gene>
<evidence type="ECO:0000259" key="13">
    <source>
        <dbReference type="PROSITE" id="PS50033"/>
    </source>
</evidence>
<evidence type="ECO:0000256" key="10">
    <source>
        <dbReference type="ARBA" id="ARBA00023136"/>
    </source>
</evidence>
<dbReference type="GO" id="GO:0005743">
    <property type="term" value="C:mitochondrial inner membrane"/>
    <property type="evidence" value="ECO:0007669"/>
    <property type="project" value="UniProtKB-SubCell"/>
</dbReference>
<dbReference type="FunFam" id="1.20.5.260:FF:000001">
    <property type="entry name" value="Cytochrome b-c1 complex subunit 9"/>
    <property type="match status" value="1"/>
</dbReference>
<keyword evidence="7" id="KW-0249">Electron transport</keyword>
<dbReference type="EMBL" id="CP119958">
    <property type="protein sequence ID" value="WFD37865.1"/>
    <property type="molecule type" value="Genomic_DNA"/>
</dbReference>
<keyword evidence="3" id="KW-0813">Transport</keyword>
<protein>
    <recommendedName>
        <fullName evidence="11">Complex III subunit 9</fullName>
    </recommendedName>
</protein>
<dbReference type="Pfam" id="PF00789">
    <property type="entry name" value="UBX"/>
    <property type="match status" value="1"/>
</dbReference>
<evidence type="ECO:0000256" key="11">
    <source>
        <dbReference type="ARBA" id="ARBA00044247"/>
    </source>
</evidence>
<dbReference type="SUPFAM" id="SSF54236">
    <property type="entry name" value="Ubiquitin-like"/>
    <property type="match status" value="1"/>
</dbReference>
<comment type="subcellular location">
    <subcellularLocation>
        <location evidence="1">Mitochondrion inner membrane</location>
        <topology evidence="1">Single-pass membrane protein</topology>
    </subcellularLocation>
</comment>
<organism evidence="14 15">
    <name type="scientific">Malassezia japonica</name>
    <dbReference type="NCBI Taxonomy" id="223818"/>
    <lineage>
        <taxon>Eukaryota</taxon>
        <taxon>Fungi</taxon>
        <taxon>Dikarya</taxon>
        <taxon>Basidiomycota</taxon>
        <taxon>Ustilaginomycotina</taxon>
        <taxon>Malasseziomycetes</taxon>
        <taxon>Malasseziales</taxon>
        <taxon>Malasseziaceae</taxon>
        <taxon>Malassezia</taxon>
    </lineage>
</organism>
<sequence length="273" mass="30031">MSANEPPAGAGSTPVAVYRAPNSRVYAPPPPESDNFEPTPAELRTAFADAVQQRHGPNAPLMTSAMRARQAEAQGRAKKQYDSVRIRVRFADRTQIEQVFPHNATINDVYALVDNSVQAAGDYVLFQSPPKRDFPRAQGASATLIQLGFAPAAVLGIRWMDAQRNATDAPAPLRSELLSNAREMPPAPSFTTQVPSVRHKSTDDAPSDAQNAREKRKFPKTAFAVHNSVGTILTGAFVFGIGFDTATQIYWDKHNQGKQWKDIRQNYIKEDDE</sequence>
<feature type="region of interest" description="Disordered" evidence="12">
    <location>
        <begin position="1"/>
        <end position="39"/>
    </location>
</feature>
<evidence type="ECO:0000256" key="5">
    <source>
        <dbReference type="ARBA" id="ARBA00022692"/>
    </source>
</evidence>
<dbReference type="AlphaFoldDB" id="A0AAF0EZD4"/>
<feature type="region of interest" description="Disordered" evidence="12">
    <location>
        <begin position="182"/>
        <end position="216"/>
    </location>
</feature>
<dbReference type="InterPro" id="IPR029071">
    <property type="entry name" value="Ubiquitin-like_domsf"/>
</dbReference>
<dbReference type="GeneID" id="85224461"/>
<feature type="domain" description="UBX" evidence="13">
    <location>
        <begin position="79"/>
        <end position="157"/>
    </location>
</feature>
<keyword evidence="4" id="KW-0679">Respiratory chain</keyword>
<dbReference type="GO" id="GO:0006886">
    <property type="term" value="P:intracellular protein transport"/>
    <property type="evidence" value="ECO:0007669"/>
    <property type="project" value="TreeGrafter"/>
</dbReference>
<dbReference type="Pfam" id="PF05365">
    <property type="entry name" value="UCR_UQCRX_QCR9"/>
    <property type="match status" value="1"/>
</dbReference>
<dbReference type="GO" id="GO:0006122">
    <property type="term" value="P:mitochondrial electron transport, ubiquinol to cytochrome c"/>
    <property type="evidence" value="ECO:0007669"/>
    <property type="project" value="InterPro"/>
</dbReference>
<dbReference type="GO" id="GO:0012506">
    <property type="term" value="C:vesicle membrane"/>
    <property type="evidence" value="ECO:0007669"/>
    <property type="project" value="TreeGrafter"/>
</dbReference>
<keyword evidence="5" id="KW-0812">Transmembrane</keyword>
<evidence type="ECO:0000256" key="9">
    <source>
        <dbReference type="ARBA" id="ARBA00023128"/>
    </source>
</evidence>
<evidence type="ECO:0000256" key="3">
    <source>
        <dbReference type="ARBA" id="ARBA00022448"/>
    </source>
</evidence>
<evidence type="ECO:0000256" key="8">
    <source>
        <dbReference type="ARBA" id="ARBA00022989"/>
    </source>
</evidence>
<dbReference type="Gene3D" id="1.20.5.260">
    <property type="entry name" value="Cytochrome b-c1 complex subunit 9"/>
    <property type="match status" value="1"/>
</dbReference>
<reference evidence="14" key="1">
    <citation type="submission" date="2023-03" db="EMBL/GenBank/DDBJ databases">
        <title>Mating type loci evolution in Malassezia.</title>
        <authorList>
            <person name="Coelho M.A."/>
        </authorList>
    </citation>
    <scope>NUCLEOTIDE SEQUENCE</scope>
    <source>
        <strain evidence="14">CBS 9431</strain>
    </source>
</reference>
<evidence type="ECO:0000256" key="4">
    <source>
        <dbReference type="ARBA" id="ARBA00022660"/>
    </source>
</evidence>
<dbReference type="GO" id="GO:0045275">
    <property type="term" value="C:respiratory chain complex III"/>
    <property type="evidence" value="ECO:0007669"/>
    <property type="project" value="InterPro"/>
</dbReference>
<dbReference type="PANTHER" id="PTHR46467">
    <property type="entry name" value="TETHER CONTAINING UBX DOMAIN FOR GLUT4"/>
    <property type="match status" value="1"/>
</dbReference>
<dbReference type="InterPro" id="IPR008027">
    <property type="entry name" value="QCR9"/>
</dbReference>
<evidence type="ECO:0000256" key="7">
    <source>
        <dbReference type="ARBA" id="ARBA00022982"/>
    </source>
</evidence>
<dbReference type="PANTHER" id="PTHR46467:SF1">
    <property type="entry name" value="TETHER CONTAINING UBX DOMAIN FOR GLUT4"/>
    <property type="match status" value="1"/>
</dbReference>
<dbReference type="InterPro" id="IPR036656">
    <property type="entry name" value="QCR9_sf"/>
</dbReference>
<evidence type="ECO:0000313" key="15">
    <source>
        <dbReference type="Proteomes" id="UP001217754"/>
    </source>
</evidence>
<keyword evidence="6" id="KW-0999">Mitochondrion inner membrane</keyword>
<name>A0AAF0EZD4_9BASI</name>
<dbReference type="RefSeq" id="XP_060120762.1">
    <property type="nucleotide sequence ID" value="XM_060264779.1"/>
</dbReference>
<evidence type="ECO:0000256" key="12">
    <source>
        <dbReference type="SAM" id="MobiDB-lite"/>
    </source>
</evidence>
<evidence type="ECO:0000256" key="6">
    <source>
        <dbReference type="ARBA" id="ARBA00022792"/>
    </source>
</evidence>
<dbReference type="SMART" id="SM00166">
    <property type="entry name" value="UBX"/>
    <property type="match status" value="1"/>
</dbReference>
<evidence type="ECO:0000256" key="2">
    <source>
        <dbReference type="ARBA" id="ARBA00007856"/>
    </source>
</evidence>
<evidence type="ECO:0000313" key="14">
    <source>
        <dbReference type="EMBL" id="WFD37865.1"/>
    </source>
</evidence>
<accession>A0AAF0EZD4</accession>
<dbReference type="Gene3D" id="3.10.20.90">
    <property type="entry name" value="Phosphatidylinositol 3-kinase Catalytic Subunit, Chain A, domain 1"/>
    <property type="match status" value="1"/>
</dbReference>
<comment type="similarity">
    <text evidence="2">Belongs to the UQCR10/QCR9 family.</text>
</comment>
<dbReference type="PROSITE" id="PS50033">
    <property type="entry name" value="UBX"/>
    <property type="match status" value="1"/>
</dbReference>
<keyword evidence="8" id="KW-1133">Transmembrane helix</keyword>
<proteinExistence type="inferred from homology"/>